<gene>
    <name evidence="2" type="ORF">CR513_19213</name>
</gene>
<sequence>MKQLAANNLEFQQTMSSSNMQFQQNMNATIQDLKMQIGQLANTMSHLHYFEKWKRIATASTAIVSQQEKTIPLQFPTRTLSTIKAKSDEELLRMFWKVEINISLLDALKQIPEYAKFLKELSETGKPKSARGDRSDSDALWWS</sequence>
<reference evidence="2" key="1">
    <citation type="submission" date="2018-05" db="EMBL/GenBank/DDBJ databases">
        <title>Draft genome of Mucuna pruriens seed.</title>
        <authorList>
            <person name="Nnadi N.E."/>
            <person name="Vos R."/>
            <person name="Hasami M.H."/>
            <person name="Devisetty U.K."/>
            <person name="Aguiy J.C."/>
        </authorList>
    </citation>
    <scope>NUCLEOTIDE SEQUENCE [LARGE SCALE GENOMIC DNA]</scope>
    <source>
        <strain evidence="2">JCA_2017</strain>
    </source>
</reference>
<feature type="non-terminal residue" evidence="2">
    <location>
        <position position="1"/>
    </location>
</feature>
<feature type="compositionally biased region" description="Basic and acidic residues" evidence="1">
    <location>
        <begin position="123"/>
        <end position="137"/>
    </location>
</feature>
<name>A0A371H592_MUCPR</name>
<dbReference type="EMBL" id="QJKJ01003543">
    <property type="protein sequence ID" value="RDX97951.1"/>
    <property type="molecule type" value="Genomic_DNA"/>
</dbReference>
<feature type="region of interest" description="Disordered" evidence="1">
    <location>
        <begin position="123"/>
        <end position="143"/>
    </location>
</feature>
<protein>
    <submittedName>
        <fullName evidence="2">Uncharacterized protein</fullName>
    </submittedName>
</protein>
<evidence type="ECO:0000256" key="1">
    <source>
        <dbReference type="SAM" id="MobiDB-lite"/>
    </source>
</evidence>
<organism evidence="2 3">
    <name type="scientific">Mucuna pruriens</name>
    <name type="common">Velvet bean</name>
    <name type="synonym">Dolichos pruriens</name>
    <dbReference type="NCBI Taxonomy" id="157652"/>
    <lineage>
        <taxon>Eukaryota</taxon>
        <taxon>Viridiplantae</taxon>
        <taxon>Streptophyta</taxon>
        <taxon>Embryophyta</taxon>
        <taxon>Tracheophyta</taxon>
        <taxon>Spermatophyta</taxon>
        <taxon>Magnoliopsida</taxon>
        <taxon>eudicotyledons</taxon>
        <taxon>Gunneridae</taxon>
        <taxon>Pentapetalae</taxon>
        <taxon>rosids</taxon>
        <taxon>fabids</taxon>
        <taxon>Fabales</taxon>
        <taxon>Fabaceae</taxon>
        <taxon>Papilionoideae</taxon>
        <taxon>50 kb inversion clade</taxon>
        <taxon>NPAAA clade</taxon>
        <taxon>indigoferoid/millettioid clade</taxon>
        <taxon>Phaseoleae</taxon>
        <taxon>Mucuna</taxon>
    </lineage>
</organism>
<comment type="caution">
    <text evidence="2">The sequence shown here is derived from an EMBL/GenBank/DDBJ whole genome shotgun (WGS) entry which is preliminary data.</text>
</comment>
<keyword evidence="3" id="KW-1185">Reference proteome</keyword>
<dbReference type="OrthoDB" id="1436830at2759"/>
<proteinExistence type="predicted"/>
<dbReference type="AlphaFoldDB" id="A0A371H592"/>
<evidence type="ECO:0000313" key="2">
    <source>
        <dbReference type="EMBL" id="RDX97951.1"/>
    </source>
</evidence>
<evidence type="ECO:0000313" key="3">
    <source>
        <dbReference type="Proteomes" id="UP000257109"/>
    </source>
</evidence>
<accession>A0A371H592</accession>
<dbReference type="Proteomes" id="UP000257109">
    <property type="component" value="Unassembled WGS sequence"/>
</dbReference>